<proteinExistence type="predicted"/>
<gene>
    <name evidence="2" type="ORF">EV690_2860</name>
</gene>
<feature type="transmembrane region" description="Helical" evidence="1">
    <location>
        <begin position="33"/>
        <end position="50"/>
    </location>
</feature>
<dbReference type="EMBL" id="SMGD01000015">
    <property type="protein sequence ID" value="TCK47160.1"/>
    <property type="molecule type" value="Genomic_DNA"/>
</dbReference>
<dbReference type="AlphaFoldDB" id="A0A4R1J9H2"/>
<protein>
    <submittedName>
        <fullName evidence="2">Uncharacterized protein</fullName>
    </submittedName>
</protein>
<evidence type="ECO:0000313" key="2">
    <source>
        <dbReference type="EMBL" id="TCK47160.1"/>
    </source>
</evidence>
<evidence type="ECO:0000313" key="3">
    <source>
        <dbReference type="Proteomes" id="UP000295565"/>
    </source>
</evidence>
<feature type="transmembrane region" description="Helical" evidence="1">
    <location>
        <begin position="151"/>
        <end position="173"/>
    </location>
</feature>
<feature type="transmembrane region" description="Helical" evidence="1">
    <location>
        <begin position="62"/>
        <end position="81"/>
    </location>
</feature>
<evidence type="ECO:0000256" key="1">
    <source>
        <dbReference type="SAM" id="Phobius"/>
    </source>
</evidence>
<organism evidence="2 3">
    <name type="scientific">Celerinatantimonas diazotrophica</name>
    <dbReference type="NCBI Taxonomy" id="412034"/>
    <lineage>
        <taxon>Bacteria</taxon>
        <taxon>Pseudomonadati</taxon>
        <taxon>Pseudomonadota</taxon>
        <taxon>Gammaproteobacteria</taxon>
        <taxon>Celerinatantimonadaceae</taxon>
        <taxon>Celerinatantimonas</taxon>
    </lineage>
</organism>
<keyword evidence="1" id="KW-0472">Membrane</keyword>
<keyword evidence="3" id="KW-1185">Reference proteome</keyword>
<keyword evidence="1" id="KW-0812">Transmembrane</keyword>
<dbReference type="Proteomes" id="UP000295565">
    <property type="component" value="Unassembled WGS sequence"/>
</dbReference>
<sequence>MKELQHELDTEQYKAELASLRRIVVQLNDLRKWLLNVSLASLAFAFTIMLKAKEGSYIPHETLATFTLVFLILSVIGAILIRGKYEFDNCITDSISFSKLLPEFRHLITKSPEISQSEKDELIGYLDRAIVHYEKHKNEKSGLASSLRADLVLIVAELLFFILGLGCLCLYLWQFLFNV</sequence>
<keyword evidence="1" id="KW-1133">Transmembrane helix</keyword>
<name>A0A4R1J9H2_9GAMM</name>
<accession>A0A4R1J9H2</accession>
<dbReference type="RefSeq" id="WP_131913623.1">
    <property type="nucleotide sequence ID" value="NZ_OU594967.1"/>
</dbReference>
<reference evidence="2 3" key="1">
    <citation type="submission" date="2019-03" db="EMBL/GenBank/DDBJ databases">
        <title>Genomic Encyclopedia of Type Strains, Phase IV (KMG-IV): sequencing the most valuable type-strain genomes for metagenomic binning, comparative biology and taxonomic classification.</title>
        <authorList>
            <person name="Goeker M."/>
        </authorList>
    </citation>
    <scope>NUCLEOTIDE SEQUENCE [LARGE SCALE GENOMIC DNA]</scope>
    <source>
        <strain evidence="2 3">DSM 18577</strain>
    </source>
</reference>
<comment type="caution">
    <text evidence="2">The sequence shown here is derived from an EMBL/GenBank/DDBJ whole genome shotgun (WGS) entry which is preliminary data.</text>
</comment>